<accession>A0A0Q2V4W8</accession>
<dbReference type="PANTHER" id="PTHR33121">
    <property type="entry name" value="CYCLIC DI-GMP PHOSPHODIESTERASE PDEF"/>
    <property type="match status" value="1"/>
</dbReference>
<dbReference type="InParanoid" id="A0A0Q2V4W8"/>
<dbReference type="AlphaFoldDB" id="A0A0Q2V4W8"/>
<evidence type="ECO:0000313" key="3">
    <source>
        <dbReference type="EMBL" id="KQH87840.1"/>
    </source>
</evidence>
<dbReference type="RefSeq" id="WP_055464955.1">
    <property type="nucleotide sequence ID" value="NZ_CP128201.1"/>
</dbReference>
<gene>
    <name evidence="3" type="ORF">AMR76_00650</name>
</gene>
<dbReference type="Gene3D" id="3.20.20.450">
    <property type="entry name" value="EAL domain"/>
    <property type="match status" value="1"/>
</dbReference>
<organism evidence="3 4">
    <name type="scientific">Vibrio furnissii</name>
    <dbReference type="NCBI Taxonomy" id="29494"/>
    <lineage>
        <taxon>Bacteria</taxon>
        <taxon>Pseudomonadati</taxon>
        <taxon>Pseudomonadota</taxon>
        <taxon>Gammaproteobacteria</taxon>
        <taxon>Vibrionales</taxon>
        <taxon>Vibrionaceae</taxon>
        <taxon>Vibrio</taxon>
    </lineage>
</organism>
<comment type="caution">
    <text evidence="3">The sequence shown here is derived from an EMBL/GenBank/DDBJ whole genome shotgun (WGS) entry which is preliminary data.</text>
</comment>
<keyword evidence="1" id="KW-0472">Membrane</keyword>
<evidence type="ECO:0000313" key="4">
    <source>
        <dbReference type="Proteomes" id="UP000051221"/>
    </source>
</evidence>
<dbReference type="InterPro" id="IPR001633">
    <property type="entry name" value="EAL_dom"/>
</dbReference>
<keyword evidence="1" id="KW-0812">Transmembrane</keyword>
<dbReference type="InterPro" id="IPR048614">
    <property type="entry name" value="CSS_CxxC"/>
</dbReference>
<evidence type="ECO:0000256" key="1">
    <source>
        <dbReference type="SAM" id="Phobius"/>
    </source>
</evidence>
<feature type="transmembrane region" description="Helical" evidence="1">
    <location>
        <begin position="230"/>
        <end position="252"/>
    </location>
</feature>
<name>A0A0Q2V4W8_VIBFU</name>
<dbReference type="PROSITE" id="PS50883">
    <property type="entry name" value="EAL"/>
    <property type="match status" value="1"/>
</dbReference>
<dbReference type="InterPro" id="IPR035919">
    <property type="entry name" value="EAL_sf"/>
</dbReference>
<dbReference type="InterPro" id="IPR050706">
    <property type="entry name" value="Cyclic-di-GMP_PDE-like"/>
</dbReference>
<dbReference type="CDD" id="cd01948">
    <property type="entry name" value="EAL"/>
    <property type="match status" value="1"/>
</dbReference>
<dbReference type="SMART" id="SM00052">
    <property type="entry name" value="EAL"/>
    <property type="match status" value="1"/>
</dbReference>
<protein>
    <submittedName>
        <fullName evidence="3">Diguanylate phosphodiesterase</fullName>
    </submittedName>
</protein>
<keyword evidence="4" id="KW-1185">Reference proteome</keyword>
<feature type="transmembrane region" description="Helical" evidence="1">
    <location>
        <begin position="7"/>
        <end position="27"/>
    </location>
</feature>
<dbReference type="EMBL" id="LKHS01000001">
    <property type="protein sequence ID" value="KQH87840.1"/>
    <property type="molecule type" value="Genomic_DNA"/>
</dbReference>
<dbReference type="SUPFAM" id="SSF141868">
    <property type="entry name" value="EAL domain-like"/>
    <property type="match status" value="1"/>
</dbReference>
<dbReference type="Proteomes" id="UP000051221">
    <property type="component" value="Unassembled WGS sequence"/>
</dbReference>
<feature type="domain" description="EAL" evidence="2">
    <location>
        <begin position="256"/>
        <end position="502"/>
    </location>
</feature>
<dbReference type="Pfam" id="PF20982">
    <property type="entry name" value="CSS_CxxC"/>
    <property type="match status" value="1"/>
</dbReference>
<dbReference type="GO" id="GO:0071111">
    <property type="term" value="F:cyclic-guanylate-specific phosphodiesterase activity"/>
    <property type="evidence" value="ECO:0007669"/>
    <property type="project" value="InterPro"/>
</dbReference>
<sequence>MLRTPKKIVIVLILLPVMVFSLLLPLLERQYSLFLLNHKMDEVSRYLAERGRVLNHMMIEQADQLQFDCSEDDMHLMRAPKYYNHYVRLIGVITANGKSCSTVGVSLVADELEGVRIPATGFYMATTPAYEHSESELLVMYKKGGNLIYWVLYGGWGRELLKTPCDDCFYMTFRFMDSAFEHMRIERGDPAIATQSNRIIATMSNHDTQLNSEMTLSAAEQLHAYVRHRLVMWGLPLSLLAGLVMGFGYFMVRHYRNSIEGLIEMAIRDDEFVPFYQPVVDSRTGHIVGFEVLLRWQRGHEWIAPSQFIHVAESSGLIMKITQQLIQQVVEDIPKLQPEQWVSINLVAEHVETVALHDTLNALNWPYAHQIQFEITEREPIKNLLMADDMIQRLIQRGYHFKIDDFGTGYGGFSYLQQLQIDSIKIDKMFIDTIDTTDIKRNILESIIASAHKANVEVIAEGVETTSQVAYLAQRGVYLIQGFVYYRPMPIAQVLHYIQRPESADPERSA</sequence>
<dbReference type="Pfam" id="PF00563">
    <property type="entry name" value="EAL"/>
    <property type="match status" value="1"/>
</dbReference>
<reference evidence="3 4" key="1">
    <citation type="submission" date="2015-08" db="EMBL/GenBank/DDBJ databases">
        <title>Antibacterial properties of a collection of Vibrionaceae strains.</title>
        <authorList>
            <person name="Giubergia S."/>
        </authorList>
    </citation>
    <scope>NUCLEOTIDE SEQUENCE [LARGE SCALE GENOMIC DNA]</scope>
    <source>
        <strain evidence="3 4">S0821</strain>
    </source>
</reference>
<evidence type="ECO:0000259" key="2">
    <source>
        <dbReference type="PROSITE" id="PS50883"/>
    </source>
</evidence>
<dbReference type="PANTHER" id="PTHR33121:SF56">
    <property type="entry name" value="SIGNALLING PROTEIN WITH EAL AND C2 DOMAINS"/>
    <property type="match status" value="1"/>
</dbReference>
<keyword evidence="1" id="KW-1133">Transmembrane helix</keyword>
<proteinExistence type="predicted"/>